<organism evidence="1 2">
    <name type="scientific">Xylanibacter ruminicola</name>
    <name type="common">Prevotella ruminicola</name>
    <dbReference type="NCBI Taxonomy" id="839"/>
    <lineage>
        <taxon>Bacteria</taxon>
        <taxon>Pseudomonadati</taxon>
        <taxon>Bacteroidota</taxon>
        <taxon>Bacteroidia</taxon>
        <taxon>Bacteroidales</taxon>
        <taxon>Prevotellaceae</taxon>
        <taxon>Xylanibacter</taxon>
    </lineage>
</organism>
<reference evidence="1 2" key="1">
    <citation type="submission" date="2016-10" db="EMBL/GenBank/DDBJ databases">
        <authorList>
            <person name="de Groot N.N."/>
        </authorList>
    </citation>
    <scope>NUCLEOTIDE SEQUENCE [LARGE SCALE GENOMIC DNA]</scope>
    <source>
        <strain evidence="1 2">AR32</strain>
    </source>
</reference>
<sequence length="174" mass="21033">MATKVLSNEFMQNIATEEAWKELSSNFSWSEAMLEKYQDKVNWDEISENSNIRWTISMIQKFQKKINWDRFSEYADENVLIEPIIEGFKERWNWHELSGNSNLPLTYGLLEKYADRWDWERIIDSYGHDIYDKDAIEFYEKFKNYIPVFKLQNTCLWRAIVEQRSKQLAAEICM</sequence>
<evidence type="ECO:0000313" key="2">
    <source>
        <dbReference type="Proteomes" id="UP000236735"/>
    </source>
</evidence>
<dbReference type="Proteomes" id="UP000236735">
    <property type="component" value="Unassembled WGS sequence"/>
</dbReference>
<protein>
    <submittedName>
        <fullName evidence="1">Uncharacterized protein</fullName>
    </submittedName>
</protein>
<dbReference type="AlphaFoldDB" id="A0A1H5V0R6"/>
<dbReference type="RefSeq" id="WP_103915643.1">
    <property type="nucleotide sequence ID" value="NZ_FNUV01000004.1"/>
</dbReference>
<dbReference type="EMBL" id="FNUV01000004">
    <property type="protein sequence ID" value="SEF80291.1"/>
    <property type="molecule type" value="Genomic_DNA"/>
</dbReference>
<accession>A0A1H5V0R6</accession>
<evidence type="ECO:0000313" key="1">
    <source>
        <dbReference type="EMBL" id="SEF80291.1"/>
    </source>
</evidence>
<name>A0A1H5V0R6_XYLRU</name>
<gene>
    <name evidence="1" type="ORF">SAMN05216354_1643</name>
</gene>
<proteinExistence type="predicted"/>